<dbReference type="OrthoDB" id="9807202at2"/>
<dbReference type="RefSeq" id="WP_058289309.1">
    <property type="nucleotide sequence ID" value="NZ_CYSD01000017.1"/>
</dbReference>
<reference evidence="5 6" key="1">
    <citation type="submission" date="2015-09" db="EMBL/GenBank/DDBJ databases">
        <authorList>
            <consortium name="Swine Surveillance"/>
        </authorList>
    </citation>
    <scope>NUCLEOTIDE SEQUENCE [LARGE SCALE GENOMIC DNA]</scope>
    <source>
        <strain evidence="5 6">CECT 7557</strain>
    </source>
</reference>
<dbReference type="EMBL" id="CYSD01000017">
    <property type="protein sequence ID" value="CUH77074.1"/>
    <property type="molecule type" value="Genomic_DNA"/>
</dbReference>
<dbReference type="Proteomes" id="UP000052022">
    <property type="component" value="Unassembled WGS sequence"/>
</dbReference>
<gene>
    <name evidence="5" type="primary">cheD_1</name>
    <name evidence="3" type="synonym">cheD</name>
    <name evidence="5" type="ORF">TRM7557_01197</name>
</gene>
<evidence type="ECO:0000256" key="4">
    <source>
        <dbReference type="SAM" id="MobiDB-lite"/>
    </source>
</evidence>
<dbReference type="AlphaFoldDB" id="A0A0P1G5J5"/>
<dbReference type="Pfam" id="PF03975">
    <property type="entry name" value="CheD"/>
    <property type="match status" value="1"/>
</dbReference>
<dbReference type="InterPro" id="IPR011324">
    <property type="entry name" value="Cytotoxic_necrot_fac-like_cat"/>
</dbReference>
<comment type="similarity">
    <text evidence="3">Belongs to the CheD family.</text>
</comment>
<keyword evidence="2 3" id="KW-0378">Hydrolase</keyword>
<feature type="region of interest" description="Disordered" evidence="4">
    <location>
        <begin position="146"/>
        <end position="188"/>
    </location>
</feature>
<evidence type="ECO:0000256" key="1">
    <source>
        <dbReference type="ARBA" id="ARBA00022500"/>
    </source>
</evidence>
<sequence>MSVFANSKTVTVLQGDYKVTTDPQVMFSTVLGSCIAACIYDAENGVGGMNHFLLASSNGQGGANARYGIHAMELLINGIMKQGARRANLKAKVFGGAKMSANLSDIGANNATFVQKFLQDEGIPVISSSVGGTSARRVRFHATTGAAQQTHVADDRKLGQEEQAAAARAVSAAPPKPKAAAPDNFTLF</sequence>
<accession>A0A0P1G5J5</accession>
<comment type="catalytic activity">
    <reaction evidence="3">
        <text>L-glutaminyl-[protein] + H2O = L-glutamyl-[protein] + NH4(+)</text>
        <dbReference type="Rhea" id="RHEA:16441"/>
        <dbReference type="Rhea" id="RHEA-COMP:10207"/>
        <dbReference type="Rhea" id="RHEA-COMP:10208"/>
        <dbReference type="ChEBI" id="CHEBI:15377"/>
        <dbReference type="ChEBI" id="CHEBI:28938"/>
        <dbReference type="ChEBI" id="CHEBI:29973"/>
        <dbReference type="ChEBI" id="CHEBI:30011"/>
        <dbReference type="EC" id="3.5.1.44"/>
    </reaction>
</comment>
<evidence type="ECO:0000256" key="2">
    <source>
        <dbReference type="ARBA" id="ARBA00022801"/>
    </source>
</evidence>
<proteinExistence type="inferred from homology"/>
<comment type="function">
    <text evidence="3">Probably deamidates glutamine residues to glutamate on methyl-accepting chemotaxis receptors (MCPs), playing an important role in chemotaxis.</text>
</comment>
<dbReference type="InterPro" id="IPR005659">
    <property type="entry name" value="Chemorcpt_Glu_NH3ase_CheD"/>
</dbReference>
<keyword evidence="6" id="KW-1185">Reference proteome</keyword>
<keyword evidence="5" id="KW-0675">Receptor</keyword>
<keyword evidence="1 3" id="KW-0145">Chemotaxis</keyword>
<evidence type="ECO:0000256" key="3">
    <source>
        <dbReference type="HAMAP-Rule" id="MF_01440"/>
    </source>
</evidence>
<dbReference type="GO" id="GO:0050568">
    <property type="term" value="F:protein-glutamine glutaminase activity"/>
    <property type="evidence" value="ECO:0007669"/>
    <property type="project" value="UniProtKB-UniRule"/>
</dbReference>
<dbReference type="STRING" id="928856.SAMN04488049_11932"/>
<dbReference type="InterPro" id="IPR038592">
    <property type="entry name" value="CheD-like_sf"/>
</dbReference>
<dbReference type="GO" id="GO:0006935">
    <property type="term" value="P:chemotaxis"/>
    <property type="evidence" value="ECO:0007669"/>
    <property type="project" value="UniProtKB-UniRule"/>
</dbReference>
<name>A0A0P1G5J5_9RHOB</name>
<dbReference type="PANTHER" id="PTHR35147:SF3">
    <property type="entry name" value="CHEMORECEPTOR GLUTAMINE DEAMIDASE CHED 1-RELATED"/>
    <property type="match status" value="1"/>
</dbReference>
<evidence type="ECO:0000313" key="6">
    <source>
        <dbReference type="Proteomes" id="UP000052022"/>
    </source>
</evidence>
<feature type="compositionally biased region" description="Low complexity" evidence="4">
    <location>
        <begin position="164"/>
        <end position="182"/>
    </location>
</feature>
<dbReference type="CDD" id="cd16352">
    <property type="entry name" value="CheD"/>
    <property type="match status" value="1"/>
</dbReference>
<dbReference type="PANTHER" id="PTHR35147">
    <property type="entry name" value="CHEMORECEPTOR GLUTAMINE DEAMIDASE CHED-RELATED"/>
    <property type="match status" value="1"/>
</dbReference>
<protein>
    <recommendedName>
        <fullName evidence="3">Probable chemoreceptor glutamine deamidase CheD</fullName>
        <ecNumber evidence="3">3.5.1.44</ecNumber>
    </recommendedName>
</protein>
<evidence type="ECO:0000313" key="5">
    <source>
        <dbReference type="EMBL" id="CUH77074.1"/>
    </source>
</evidence>
<dbReference type="Gene3D" id="3.30.1330.200">
    <property type="match status" value="1"/>
</dbReference>
<dbReference type="HAMAP" id="MF_01440">
    <property type="entry name" value="CheD"/>
    <property type="match status" value="1"/>
</dbReference>
<organism evidence="5 6">
    <name type="scientific">Tritonibacter multivorans</name>
    <dbReference type="NCBI Taxonomy" id="928856"/>
    <lineage>
        <taxon>Bacteria</taxon>
        <taxon>Pseudomonadati</taxon>
        <taxon>Pseudomonadota</taxon>
        <taxon>Alphaproteobacteria</taxon>
        <taxon>Rhodobacterales</taxon>
        <taxon>Paracoccaceae</taxon>
        <taxon>Tritonibacter</taxon>
    </lineage>
</organism>
<dbReference type="SUPFAM" id="SSF64438">
    <property type="entry name" value="CNF1/YfiH-like putative cysteine hydrolases"/>
    <property type="match status" value="1"/>
</dbReference>
<dbReference type="EC" id="3.5.1.44" evidence="3"/>